<dbReference type="EMBL" id="JAHRHJ020003813">
    <property type="protein sequence ID" value="KAH9289350.1"/>
    <property type="molecule type" value="Genomic_DNA"/>
</dbReference>
<gene>
    <name evidence="2" type="ORF">KI387_033467</name>
</gene>
<name>A0AA38BRY4_TAXCH</name>
<reference evidence="2 3" key="1">
    <citation type="journal article" date="2021" name="Nat. Plants">
        <title>The Taxus genome provides insights into paclitaxel biosynthesis.</title>
        <authorList>
            <person name="Xiong X."/>
            <person name="Gou J."/>
            <person name="Liao Q."/>
            <person name="Li Y."/>
            <person name="Zhou Q."/>
            <person name="Bi G."/>
            <person name="Li C."/>
            <person name="Du R."/>
            <person name="Wang X."/>
            <person name="Sun T."/>
            <person name="Guo L."/>
            <person name="Liang H."/>
            <person name="Lu P."/>
            <person name="Wu Y."/>
            <person name="Zhang Z."/>
            <person name="Ro D.K."/>
            <person name="Shang Y."/>
            <person name="Huang S."/>
            <person name="Yan J."/>
        </authorList>
    </citation>
    <scope>NUCLEOTIDE SEQUENCE [LARGE SCALE GENOMIC DNA]</scope>
    <source>
        <strain evidence="2">Ta-2019</strain>
    </source>
</reference>
<organism evidence="2 3">
    <name type="scientific">Taxus chinensis</name>
    <name type="common">Chinese yew</name>
    <name type="synonym">Taxus wallichiana var. chinensis</name>
    <dbReference type="NCBI Taxonomy" id="29808"/>
    <lineage>
        <taxon>Eukaryota</taxon>
        <taxon>Viridiplantae</taxon>
        <taxon>Streptophyta</taxon>
        <taxon>Embryophyta</taxon>
        <taxon>Tracheophyta</taxon>
        <taxon>Spermatophyta</taxon>
        <taxon>Pinopsida</taxon>
        <taxon>Pinidae</taxon>
        <taxon>Conifers II</taxon>
        <taxon>Cupressales</taxon>
        <taxon>Taxaceae</taxon>
        <taxon>Taxus</taxon>
    </lineage>
</organism>
<evidence type="ECO:0000313" key="2">
    <source>
        <dbReference type="EMBL" id="KAH9289350.1"/>
    </source>
</evidence>
<sequence>MIEPSDELEDVVDNIDSHDDIDSGKLDGHGNYGENSIEYKDDTISIWKQMIKDIEN</sequence>
<feature type="compositionally biased region" description="Basic and acidic residues" evidence="1">
    <location>
        <begin position="15"/>
        <end position="28"/>
    </location>
</feature>
<comment type="caution">
    <text evidence="2">The sequence shown here is derived from an EMBL/GenBank/DDBJ whole genome shotgun (WGS) entry which is preliminary data.</text>
</comment>
<feature type="non-terminal residue" evidence="2">
    <location>
        <position position="56"/>
    </location>
</feature>
<evidence type="ECO:0000256" key="1">
    <source>
        <dbReference type="SAM" id="MobiDB-lite"/>
    </source>
</evidence>
<protein>
    <submittedName>
        <fullName evidence="2">Uncharacterized protein</fullName>
    </submittedName>
</protein>
<proteinExistence type="predicted"/>
<keyword evidence="3" id="KW-1185">Reference proteome</keyword>
<feature type="region of interest" description="Disordered" evidence="1">
    <location>
        <begin position="15"/>
        <end position="34"/>
    </location>
</feature>
<evidence type="ECO:0000313" key="3">
    <source>
        <dbReference type="Proteomes" id="UP000824469"/>
    </source>
</evidence>
<dbReference type="AlphaFoldDB" id="A0AA38BRY4"/>
<dbReference type="Proteomes" id="UP000824469">
    <property type="component" value="Unassembled WGS sequence"/>
</dbReference>
<accession>A0AA38BRY4</accession>